<dbReference type="AlphaFoldDB" id="A0AB34T7S3"/>
<dbReference type="Proteomes" id="UP000037239">
    <property type="component" value="Unassembled WGS sequence"/>
</dbReference>
<organism evidence="2 3">
    <name type="scientific">Bifidobacterium animalis subsp. animalis MCC 0483</name>
    <dbReference type="NCBI Taxonomy" id="1365955"/>
    <lineage>
        <taxon>Bacteria</taxon>
        <taxon>Bacillati</taxon>
        <taxon>Actinomycetota</taxon>
        <taxon>Actinomycetes</taxon>
        <taxon>Bifidobacteriales</taxon>
        <taxon>Bifidobacteriaceae</taxon>
        <taxon>Bifidobacterium</taxon>
    </lineage>
</organism>
<proteinExistence type="predicted"/>
<gene>
    <name evidence="2" type="ORF">BAAM0483_08140</name>
</gene>
<accession>A0AB34T7S3</accession>
<reference evidence="2 3" key="1">
    <citation type="journal article" date="2015" name="Int J Genomics">
        <title>Comparative Genomics Revealed Genetic Diversity and Species/Strain-Level Differences in Carbohydrate Metabolism of Three Probiotic Bifidobacterial Species.</title>
        <authorList>
            <person name="Odamaki T."/>
            <person name="Horigome A."/>
            <person name="Sugahara H."/>
            <person name="Hashikura N."/>
            <person name="Minami J."/>
            <person name="Xiao J.Z."/>
            <person name="Abe F."/>
        </authorList>
    </citation>
    <scope>NUCLEOTIDE SEQUENCE [LARGE SCALE GENOMIC DNA]</scope>
    <source>
        <strain evidence="2 3">MCC 0483</strain>
    </source>
</reference>
<sequence>MQLVDYDESDMPRCGIETTPPGGSMADDYASDEAVAEEEAYREAANLRNGVTVDDDGGMQGLFWVNEHTTLEQLQTALDEFSAASPTVFAYQVMECPEFTVADVMDEHYHFRDYPGVLIPKQTYAEHGALKVGYYLVADEGPWFPGRAIDIEGDGRLVSAIETSTQCDDNGSASKQSKIDFVNGVFDTDVVDRIVEYFKDRPWSGVFLVKELRTQLVFPVTSRSMLDWRTDRLEDVNGGMIRKDCIDCISHAHYMFHNPLKRADAGPADGVSEEG</sequence>
<evidence type="ECO:0000313" key="3">
    <source>
        <dbReference type="Proteomes" id="UP000037239"/>
    </source>
</evidence>
<comment type="caution">
    <text evidence="2">The sequence shown here is derived from an EMBL/GenBank/DDBJ whole genome shotgun (WGS) entry which is preliminary data.</text>
</comment>
<name>A0AB34T7S3_9BIFI</name>
<evidence type="ECO:0000313" key="2">
    <source>
        <dbReference type="EMBL" id="KOA48445.1"/>
    </source>
</evidence>
<feature type="region of interest" description="Disordered" evidence="1">
    <location>
        <begin position="1"/>
        <end position="27"/>
    </location>
</feature>
<dbReference type="EMBL" id="AWFK01000015">
    <property type="protein sequence ID" value="KOA48445.1"/>
    <property type="molecule type" value="Genomic_DNA"/>
</dbReference>
<evidence type="ECO:0000256" key="1">
    <source>
        <dbReference type="SAM" id="MobiDB-lite"/>
    </source>
</evidence>
<protein>
    <submittedName>
        <fullName evidence="2">Uncharacterized protein</fullName>
    </submittedName>
</protein>